<reference evidence="2" key="1">
    <citation type="submission" date="2014-09" db="EMBL/GenBank/DDBJ databases">
        <authorList>
            <person name="Magalhaes I.L.F."/>
            <person name="Oliveira U."/>
            <person name="Santos F.R."/>
            <person name="Vidigal T.H.D.A."/>
            <person name="Brescovit A.D."/>
            <person name="Santos A.J."/>
        </authorList>
    </citation>
    <scope>NUCLEOTIDE SEQUENCE</scope>
    <source>
        <tissue evidence="2">Shoot tissue taken approximately 20 cm above the soil surface</tissue>
    </source>
</reference>
<accession>A0A0A9ENQ9</accession>
<name>A0A0A9ENQ9_ARUDO</name>
<proteinExistence type="predicted"/>
<protein>
    <submittedName>
        <fullName evidence="2">Uncharacterized protein</fullName>
    </submittedName>
</protein>
<feature type="compositionally biased region" description="Polar residues" evidence="1">
    <location>
        <begin position="81"/>
        <end position="92"/>
    </location>
</feature>
<dbReference type="EMBL" id="GBRH01197297">
    <property type="protein sequence ID" value="JAE00599.1"/>
    <property type="molecule type" value="Transcribed_RNA"/>
</dbReference>
<feature type="region of interest" description="Disordered" evidence="1">
    <location>
        <begin position="78"/>
        <end position="104"/>
    </location>
</feature>
<feature type="compositionally biased region" description="Basic residues" evidence="1">
    <location>
        <begin position="11"/>
        <end position="24"/>
    </location>
</feature>
<organism evidence="2">
    <name type="scientific">Arundo donax</name>
    <name type="common">Giant reed</name>
    <name type="synonym">Donax arundinaceus</name>
    <dbReference type="NCBI Taxonomy" id="35708"/>
    <lineage>
        <taxon>Eukaryota</taxon>
        <taxon>Viridiplantae</taxon>
        <taxon>Streptophyta</taxon>
        <taxon>Embryophyta</taxon>
        <taxon>Tracheophyta</taxon>
        <taxon>Spermatophyta</taxon>
        <taxon>Magnoliopsida</taxon>
        <taxon>Liliopsida</taxon>
        <taxon>Poales</taxon>
        <taxon>Poaceae</taxon>
        <taxon>PACMAD clade</taxon>
        <taxon>Arundinoideae</taxon>
        <taxon>Arundineae</taxon>
        <taxon>Arundo</taxon>
    </lineage>
</organism>
<evidence type="ECO:0000313" key="2">
    <source>
        <dbReference type="EMBL" id="JAE00599.1"/>
    </source>
</evidence>
<dbReference type="AlphaFoldDB" id="A0A0A9ENQ9"/>
<sequence>MVAGAETQPSSRRRLSHRSLHRRSSPGPCSHMGWAILSQCHHRQIRHPLCRPGHPAAAAWSFCVMICSPLNQINLDPRHPVSSQPRSLSPDQPNLARLSRARPSPLSTPFRCSASSTLSVADVLKAIVLAEGRRRCHAAAAVHDHGVCRSGFPTSPTCCSSRPSISPLSCECSSTT</sequence>
<reference evidence="2" key="2">
    <citation type="journal article" date="2015" name="Data Brief">
        <title>Shoot transcriptome of the giant reed, Arundo donax.</title>
        <authorList>
            <person name="Barrero R.A."/>
            <person name="Guerrero F.D."/>
            <person name="Moolhuijzen P."/>
            <person name="Goolsby J.A."/>
            <person name="Tidwell J."/>
            <person name="Bellgard S.E."/>
            <person name="Bellgard M.I."/>
        </authorList>
    </citation>
    <scope>NUCLEOTIDE SEQUENCE</scope>
    <source>
        <tissue evidence="2">Shoot tissue taken approximately 20 cm above the soil surface</tissue>
    </source>
</reference>
<feature type="region of interest" description="Disordered" evidence="1">
    <location>
        <begin position="1"/>
        <end position="27"/>
    </location>
</feature>
<evidence type="ECO:0000256" key="1">
    <source>
        <dbReference type="SAM" id="MobiDB-lite"/>
    </source>
</evidence>